<dbReference type="InterPro" id="IPR034732">
    <property type="entry name" value="EPHD"/>
</dbReference>
<dbReference type="GeneID" id="6075804"/>
<name>B0D916_LACBS</name>
<accession>B0D916</accession>
<feature type="compositionally biased region" description="Low complexity" evidence="7">
    <location>
        <begin position="1"/>
        <end position="14"/>
    </location>
</feature>
<feature type="domain" description="JmjN" evidence="8">
    <location>
        <begin position="59"/>
        <end position="100"/>
    </location>
</feature>
<sequence>MSAFSRTPTLTPSRSPSPQPPVQPDHFYGAQDTQLPPSPDSDGKTWLDPESDPLAHRGIPVFKPTMAEFQDFEGYVSKIECWGSRSGIVKVIPPKEWTNALPSLLPQLQNVKIQTPIEQHMLGSGGLFRQENMEKRKVMSVREWVELCGKEEFRAPGVQDVGLHARSANSGAKASAKPKARKGRKKEAVKAESAGPVMNDVVIKEEPVDDYHLPAGPSTKHTVASPPNSDRAAPSPIATDDEPKAKAKPKAKGGRRAPQTRETREANLAERAARDGEFLETFAPHKDWLPANTKPSDYTRGFCQKLERQYWRNCGLGKPAWYGADTQGSLYTDATTAWNVGHLPSTLTRLLPSSDQGLPGVNTPYLYFGMWRATFAWHVEDMDLFSINYIHFGAPKFWYAIPQGRAGAMEQTMRGYFPKDTSACPQFLRHKSFLASPTLLAQSSCRPNFLVQQTGEFVITFPRGYHAGFNLGLNCAESVNFALDSWLELGRRAKACECISDSVRIDVDQLLHDRAEEAAESANPPRFNKQMRSPKKDAIKKEVVNDVIPPLKISRKRKSESKDEAPKLKKLKIKASATKAAPSITIKAPAPKLSVTLKLGPRPAELEPFPCCLCVSMDKEGLLRVQDPPIGRKEAVDAATNPKVWMAHDYCASIIPETWVDEIDAPDGSKELVVFGVDGIVKDRWNLKCSSCTKNRPKAHGAPVQCTKGKCPKAFHVSCAKDGGENGIVFNVVREVEKEVVLLRPNPDDMRVDSSSAPNGAAVESQASGSLVLKIIKKLDVQILCTQHNPAVAAQKKASKQDKIKNDLLALPSMARIKIRVSAGVFEVSLIRVIEEAGSVEVLWDRGIKREFKWGSVVFGSTDGPVLQKPSEVAPGPERPLVAATSGRSTPAGTSSSQGVGQTNLGNRYTAASSLPYVPPRAGTYDYWTYSSQQAQYAAAQSAYGYSYNGYYPTPVAGGSQGYNPYSYAQNYTPSQYREAQLNWQQPYQGPQGHAGSSQTQDCYRMGASHQQMTQPPSSTRPPSSTVPGQLSTLNQTSASSSSTSDPRLNNLSQQQQVSAVPCIHQGAQPTVAMSTAPPTSAPTVVPTSVTSQEASAYQDLAALSSLQPSQIAEILRNNPQLRDIVWAAVDQSKRNSAGVA</sequence>
<protein>
    <recommendedName>
        <fullName evidence="2">[histone H3]-trimethyl-L-lysine(9) demethylase</fullName>
        <ecNumber evidence="2">1.14.11.66</ecNumber>
    </recommendedName>
</protein>
<feature type="region of interest" description="Disordered" evidence="7">
    <location>
        <begin position="987"/>
        <end position="1058"/>
    </location>
</feature>
<evidence type="ECO:0000256" key="3">
    <source>
        <dbReference type="ARBA" id="ARBA00022723"/>
    </source>
</evidence>
<feature type="region of interest" description="Disordered" evidence="7">
    <location>
        <begin position="164"/>
        <end position="193"/>
    </location>
</feature>
<evidence type="ECO:0000256" key="5">
    <source>
        <dbReference type="ARBA" id="ARBA00022833"/>
    </source>
</evidence>
<dbReference type="STRING" id="486041.B0D916"/>
<dbReference type="PANTHER" id="PTHR10694">
    <property type="entry name" value="LYSINE-SPECIFIC DEMETHYLASE"/>
    <property type="match status" value="1"/>
</dbReference>
<dbReference type="PROSITE" id="PS51805">
    <property type="entry name" value="EPHD"/>
    <property type="match status" value="1"/>
</dbReference>
<dbReference type="InterPro" id="IPR003347">
    <property type="entry name" value="JmjC_dom"/>
</dbReference>
<evidence type="ECO:0000313" key="11">
    <source>
        <dbReference type="EMBL" id="EDR09176.1"/>
    </source>
</evidence>
<feature type="compositionally biased region" description="Polar residues" evidence="7">
    <location>
        <begin position="886"/>
        <end position="905"/>
    </location>
</feature>
<dbReference type="KEGG" id="lbc:LACBIDRAFT_296535"/>
<feature type="region of interest" description="Disordered" evidence="7">
    <location>
        <begin position="1"/>
        <end position="53"/>
    </location>
</feature>
<dbReference type="HOGENOM" id="CLU_001442_1_0_1"/>
<comment type="similarity">
    <text evidence="1">Belongs to the JHDM3 histone demethylase family.</text>
</comment>
<dbReference type="PROSITE" id="PS51183">
    <property type="entry name" value="JMJN"/>
    <property type="match status" value="1"/>
</dbReference>
<dbReference type="GO" id="GO:0008270">
    <property type="term" value="F:zinc ion binding"/>
    <property type="evidence" value="ECO:0007669"/>
    <property type="project" value="UniProtKB-KW"/>
</dbReference>
<evidence type="ECO:0000256" key="6">
    <source>
        <dbReference type="ARBA" id="ARBA00049349"/>
    </source>
</evidence>
<evidence type="ECO:0000256" key="4">
    <source>
        <dbReference type="ARBA" id="ARBA00022771"/>
    </source>
</evidence>
<dbReference type="SMART" id="SM00545">
    <property type="entry name" value="JmjN"/>
    <property type="match status" value="1"/>
</dbReference>
<evidence type="ECO:0000256" key="7">
    <source>
        <dbReference type="SAM" id="MobiDB-lite"/>
    </source>
</evidence>
<dbReference type="Pfam" id="PF02373">
    <property type="entry name" value="JmjC"/>
    <property type="match status" value="1"/>
</dbReference>
<keyword evidence="5" id="KW-0862">Zinc</keyword>
<dbReference type="EMBL" id="DS547100">
    <property type="protein sequence ID" value="EDR09176.1"/>
    <property type="molecule type" value="Genomic_DNA"/>
</dbReference>
<dbReference type="AlphaFoldDB" id="B0D916"/>
<dbReference type="GO" id="GO:0010468">
    <property type="term" value="P:regulation of gene expression"/>
    <property type="evidence" value="ECO:0007669"/>
    <property type="project" value="TreeGrafter"/>
</dbReference>
<dbReference type="GO" id="GO:0140684">
    <property type="term" value="F:histone H3K9me2/H3K9me3 demethylase activity"/>
    <property type="evidence" value="ECO:0007669"/>
    <property type="project" value="UniProtKB-EC"/>
</dbReference>
<feature type="region of interest" description="Disordered" evidence="7">
    <location>
        <begin position="868"/>
        <end position="905"/>
    </location>
</feature>
<dbReference type="GO" id="GO:0051864">
    <property type="term" value="F:histone H3K36 demethylase activity"/>
    <property type="evidence" value="ECO:0007669"/>
    <property type="project" value="TreeGrafter"/>
</dbReference>
<keyword evidence="3" id="KW-0479">Metal-binding</keyword>
<dbReference type="PROSITE" id="PS51184">
    <property type="entry name" value="JMJC"/>
    <property type="match status" value="1"/>
</dbReference>
<gene>
    <name evidence="11" type="primary">JMJ16201</name>
    <name evidence="11" type="ORF">LACBIDRAFT_296535</name>
</gene>
<feature type="compositionally biased region" description="Basic residues" evidence="7">
    <location>
        <begin position="176"/>
        <end position="187"/>
    </location>
</feature>
<evidence type="ECO:0000256" key="2">
    <source>
        <dbReference type="ARBA" id="ARBA00012900"/>
    </source>
</evidence>
<feature type="compositionally biased region" description="Polar residues" evidence="7">
    <location>
        <begin position="1046"/>
        <end position="1058"/>
    </location>
</feature>
<dbReference type="EC" id="1.14.11.66" evidence="2"/>
<dbReference type="SMART" id="SM00558">
    <property type="entry name" value="JmjC"/>
    <property type="match status" value="1"/>
</dbReference>
<dbReference type="InterPro" id="IPR003349">
    <property type="entry name" value="JmjN"/>
</dbReference>
<dbReference type="Gene3D" id="2.60.120.650">
    <property type="entry name" value="Cupin"/>
    <property type="match status" value="2"/>
</dbReference>
<dbReference type="SUPFAM" id="SSF51197">
    <property type="entry name" value="Clavaminate synthase-like"/>
    <property type="match status" value="1"/>
</dbReference>
<keyword evidence="4" id="KW-0863">Zinc-finger</keyword>
<dbReference type="OrthoDB" id="9547406at2759"/>
<keyword evidence="12" id="KW-1185">Reference proteome</keyword>
<evidence type="ECO:0000313" key="12">
    <source>
        <dbReference type="Proteomes" id="UP000001194"/>
    </source>
</evidence>
<evidence type="ECO:0000259" key="10">
    <source>
        <dbReference type="PROSITE" id="PS51805"/>
    </source>
</evidence>
<dbReference type="RefSeq" id="XP_001880489.1">
    <property type="nucleotide sequence ID" value="XM_001880454.1"/>
</dbReference>
<comment type="catalytic activity">
    <reaction evidence="6">
        <text>N(6),N(6),N(6)-trimethyl-L-lysyl(9)-[histone H3] + 2 2-oxoglutarate + 2 O2 = N(6)-methyl-L-lysyl(9)-[histone H3] + 2 formaldehyde + 2 succinate + 2 CO2</text>
        <dbReference type="Rhea" id="RHEA:60200"/>
        <dbReference type="Rhea" id="RHEA-COMP:15538"/>
        <dbReference type="Rhea" id="RHEA-COMP:15542"/>
        <dbReference type="ChEBI" id="CHEBI:15379"/>
        <dbReference type="ChEBI" id="CHEBI:16526"/>
        <dbReference type="ChEBI" id="CHEBI:16810"/>
        <dbReference type="ChEBI" id="CHEBI:16842"/>
        <dbReference type="ChEBI" id="CHEBI:30031"/>
        <dbReference type="ChEBI" id="CHEBI:61929"/>
        <dbReference type="ChEBI" id="CHEBI:61961"/>
        <dbReference type="EC" id="1.14.11.66"/>
    </reaction>
</comment>
<feature type="region of interest" description="Disordered" evidence="7">
    <location>
        <begin position="210"/>
        <end position="264"/>
    </location>
</feature>
<dbReference type="InParanoid" id="B0D916"/>
<dbReference type="PANTHER" id="PTHR10694:SF7">
    <property type="entry name" value="[HISTONE H3]-TRIMETHYL-L-LYSINE(9) DEMETHYLASE"/>
    <property type="match status" value="1"/>
</dbReference>
<feature type="domain" description="JmjC" evidence="9">
    <location>
        <begin position="332"/>
        <end position="498"/>
    </location>
</feature>
<organism evidence="12">
    <name type="scientific">Laccaria bicolor (strain S238N-H82 / ATCC MYA-4686)</name>
    <name type="common">Bicoloured deceiver</name>
    <name type="synonym">Laccaria laccata var. bicolor</name>
    <dbReference type="NCBI Taxonomy" id="486041"/>
    <lineage>
        <taxon>Eukaryota</taxon>
        <taxon>Fungi</taxon>
        <taxon>Dikarya</taxon>
        <taxon>Basidiomycota</taxon>
        <taxon>Agaricomycotina</taxon>
        <taxon>Agaricomycetes</taxon>
        <taxon>Agaricomycetidae</taxon>
        <taxon>Agaricales</taxon>
        <taxon>Agaricineae</taxon>
        <taxon>Hydnangiaceae</taxon>
        <taxon>Laccaria</taxon>
    </lineage>
</organism>
<dbReference type="Proteomes" id="UP000001194">
    <property type="component" value="Unassembled WGS sequence"/>
</dbReference>
<proteinExistence type="inferred from homology"/>
<feature type="domain" description="PHD-type" evidence="10">
    <location>
        <begin position="608"/>
        <end position="748"/>
    </location>
</feature>
<feature type="compositionally biased region" description="Low complexity" evidence="7">
    <location>
        <begin position="1011"/>
        <end position="1045"/>
    </location>
</feature>
<dbReference type="Gene3D" id="3.30.40.10">
    <property type="entry name" value="Zinc/RING finger domain, C3HC4 (zinc finger)"/>
    <property type="match status" value="1"/>
</dbReference>
<dbReference type="GO" id="GO:0005634">
    <property type="term" value="C:nucleus"/>
    <property type="evidence" value="ECO:0007669"/>
    <property type="project" value="TreeGrafter"/>
</dbReference>
<dbReference type="Pfam" id="PF02375">
    <property type="entry name" value="JmjN"/>
    <property type="match status" value="1"/>
</dbReference>
<evidence type="ECO:0000259" key="8">
    <source>
        <dbReference type="PROSITE" id="PS51183"/>
    </source>
</evidence>
<dbReference type="CDD" id="cd15571">
    <property type="entry name" value="ePHD"/>
    <property type="match status" value="1"/>
</dbReference>
<dbReference type="Pfam" id="PF13771">
    <property type="entry name" value="zf-HC5HC2H"/>
    <property type="match status" value="1"/>
</dbReference>
<evidence type="ECO:0000259" key="9">
    <source>
        <dbReference type="PROSITE" id="PS51184"/>
    </source>
</evidence>
<feature type="compositionally biased region" description="Polar residues" evidence="7">
    <location>
        <begin position="987"/>
        <end position="1002"/>
    </location>
</feature>
<dbReference type="InterPro" id="IPR013083">
    <property type="entry name" value="Znf_RING/FYVE/PHD"/>
</dbReference>
<feature type="compositionally biased region" description="Polar residues" evidence="7">
    <location>
        <begin position="219"/>
        <end position="228"/>
    </location>
</feature>
<dbReference type="GO" id="GO:0000785">
    <property type="term" value="C:chromatin"/>
    <property type="evidence" value="ECO:0007669"/>
    <property type="project" value="TreeGrafter"/>
</dbReference>
<evidence type="ECO:0000256" key="1">
    <source>
        <dbReference type="ARBA" id="ARBA00009711"/>
    </source>
</evidence>
<feature type="compositionally biased region" description="Basic residues" evidence="7">
    <location>
        <begin position="246"/>
        <end position="255"/>
    </location>
</feature>
<reference evidence="11 12" key="1">
    <citation type="journal article" date="2008" name="Nature">
        <title>The genome of Laccaria bicolor provides insights into mycorrhizal symbiosis.</title>
        <authorList>
            <person name="Martin F."/>
            <person name="Aerts A."/>
            <person name="Ahren D."/>
            <person name="Brun A."/>
            <person name="Danchin E.G.J."/>
            <person name="Duchaussoy F."/>
            <person name="Gibon J."/>
            <person name="Kohler A."/>
            <person name="Lindquist E."/>
            <person name="Pereda V."/>
            <person name="Salamov A."/>
            <person name="Shapiro H.J."/>
            <person name="Wuyts J."/>
            <person name="Blaudez D."/>
            <person name="Buee M."/>
            <person name="Brokstein P."/>
            <person name="Canbaeck B."/>
            <person name="Cohen D."/>
            <person name="Courty P.E."/>
            <person name="Coutinho P.M."/>
            <person name="Delaruelle C."/>
            <person name="Detter J.C."/>
            <person name="Deveau A."/>
            <person name="DiFazio S."/>
            <person name="Duplessis S."/>
            <person name="Fraissinet-Tachet L."/>
            <person name="Lucic E."/>
            <person name="Frey-Klett P."/>
            <person name="Fourrey C."/>
            <person name="Feussner I."/>
            <person name="Gay G."/>
            <person name="Grimwood J."/>
            <person name="Hoegger P.J."/>
            <person name="Jain P."/>
            <person name="Kilaru S."/>
            <person name="Labbe J."/>
            <person name="Lin Y.C."/>
            <person name="Legue V."/>
            <person name="Le Tacon F."/>
            <person name="Marmeisse R."/>
            <person name="Melayah D."/>
            <person name="Montanini B."/>
            <person name="Muratet M."/>
            <person name="Nehls U."/>
            <person name="Niculita-Hirzel H."/>
            <person name="Oudot-Le Secq M.P."/>
            <person name="Peter M."/>
            <person name="Quesneville H."/>
            <person name="Rajashekar B."/>
            <person name="Reich M."/>
            <person name="Rouhier N."/>
            <person name="Schmutz J."/>
            <person name="Yin T."/>
            <person name="Chalot M."/>
            <person name="Henrissat B."/>
            <person name="Kuees U."/>
            <person name="Lucas S."/>
            <person name="Van de Peer Y."/>
            <person name="Podila G.K."/>
            <person name="Polle A."/>
            <person name="Pukkila P.J."/>
            <person name="Richardson P.M."/>
            <person name="Rouze P."/>
            <person name="Sanders I.R."/>
            <person name="Stajich J.E."/>
            <person name="Tunlid A."/>
            <person name="Tuskan G."/>
            <person name="Grigoriev I.V."/>
        </authorList>
    </citation>
    <scope>NUCLEOTIDE SEQUENCE [LARGE SCALE GENOMIC DNA]</scope>
    <source>
        <strain evidence="12">S238N-H82 / ATCC MYA-4686</strain>
    </source>
</reference>